<organism evidence="2 3">
    <name type="scientific">Streptomyces bingchenggensis (strain BCW-1)</name>
    <dbReference type="NCBI Taxonomy" id="749414"/>
    <lineage>
        <taxon>Bacteria</taxon>
        <taxon>Bacillati</taxon>
        <taxon>Actinomycetota</taxon>
        <taxon>Actinomycetes</taxon>
        <taxon>Kitasatosporales</taxon>
        <taxon>Streptomycetaceae</taxon>
        <taxon>Streptomyces</taxon>
    </lineage>
</organism>
<evidence type="ECO:0000313" key="3">
    <source>
        <dbReference type="Proteomes" id="UP000000377"/>
    </source>
</evidence>
<dbReference type="SUPFAM" id="SSF56176">
    <property type="entry name" value="FAD-binding/transporter-associated domain-like"/>
    <property type="match status" value="1"/>
</dbReference>
<dbReference type="Pfam" id="PF01565">
    <property type="entry name" value="FAD_binding_4"/>
    <property type="match status" value="1"/>
</dbReference>
<evidence type="ECO:0000313" key="2">
    <source>
        <dbReference type="EMBL" id="ADI03554.1"/>
    </source>
</evidence>
<dbReference type="Gene3D" id="3.30.465.10">
    <property type="match status" value="1"/>
</dbReference>
<sequence length="254" mass="26747">MTGTTRSPAASVTAEALVRALRREVPSLRVDTSGGRRALCAYDASNYRVPLLAVAFPADADEVAGAHKVCHRLGVPVTSRGAGTSMAGNAVGAGLVLDLSRHLRRVLLLVDSFPQAFRPELAGAASRVLAEAGLPTRARGDICCGLTWITTHCQQYAVFGAGQQRELLRDLGIEKITEATGCCGVAGNFGFERDHYDVSLAVADQALRPRPEAAGPGTPVLADGFSCQMQIEHLVGDDRPGATHLAQLLDDPQP</sequence>
<dbReference type="RefSeq" id="WP_014173033.1">
    <property type="nucleotide sequence ID" value="NC_016582.1"/>
</dbReference>
<accession>D7BYM6</accession>
<dbReference type="eggNOG" id="COG0247">
    <property type="taxonomic scope" value="Bacteria"/>
</dbReference>
<feature type="domain" description="FAD linked oxidase N-terminal" evidence="1">
    <location>
        <begin position="53"/>
        <end position="108"/>
    </location>
</feature>
<evidence type="ECO:0000259" key="1">
    <source>
        <dbReference type="Pfam" id="PF01565"/>
    </source>
</evidence>
<dbReference type="InterPro" id="IPR016169">
    <property type="entry name" value="FAD-bd_PCMH_sub2"/>
</dbReference>
<dbReference type="STRING" id="749414.SBI_00433"/>
<dbReference type="InterPro" id="IPR006094">
    <property type="entry name" value="Oxid_FAD_bind_N"/>
</dbReference>
<protein>
    <submittedName>
        <fullName evidence="2">Putative oxidoreductase</fullName>
    </submittedName>
</protein>
<dbReference type="Proteomes" id="UP000000377">
    <property type="component" value="Chromosome"/>
</dbReference>
<dbReference type="eggNOG" id="COG0277">
    <property type="taxonomic scope" value="Bacteria"/>
</dbReference>
<dbReference type="GO" id="GO:0050660">
    <property type="term" value="F:flavin adenine dinucleotide binding"/>
    <property type="evidence" value="ECO:0007669"/>
    <property type="project" value="InterPro"/>
</dbReference>
<dbReference type="InterPro" id="IPR036318">
    <property type="entry name" value="FAD-bd_PCMH-like_sf"/>
</dbReference>
<dbReference type="KEGG" id="sbh:SBI_00433"/>
<proteinExistence type="predicted"/>
<reference evidence="2 3" key="1">
    <citation type="journal article" date="2010" name="J. Bacteriol.">
        <title>Genome sequence of the milbemycin-producing bacterium Streptomyces bingchenggensis.</title>
        <authorList>
            <person name="Wang X.J."/>
            <person name="Yan Y.J."/>
            <person name="Zhang B."/>
            <person name="An J."/>
            <person name="Wang J.J."/>
            <person name="Tian J."/>
            <person name="Jiang L."/>
            <person name="Chen Y.H."/>
            <person name="Huang S.X."/>
            <person name="Yin M."/>
            <person name="Zhang J."/>
            <person name="Gao A.L."/>
            <person name="Liu C.X."/>
            <person name="Zhu Z.X."/>
            <person name="Xiang W.S."/>
        </authorList>
    </citation>
    <scope>NUCLEOTIDE SEQUENCE [LARGE SCALE GENOMIC DNA]</scope>
    <source>
        <strain evidence="2 3">BCW-1</strain>
    </source>
</reference>
<name>D7BYM6_STRBB</name>
<keyword evidence="3" id="KW-1185">Reference proteome</keyword>
<dbReference type="AlphaFoldDB" id="D7BYM6"/>
<dbReference type="EMBL" id="CP002047">
    <property type="protein sequence ID" value="ADI03554.1"/>
    <property type="molecule type" value="Genomic_DNA"/>
</dbReference>
<dbReference type="HOGENOM" id="CLU_1093775_0_0_11"/>
<gene>
    <name evidence="2" type="ordered locus">SBI_00433</name>
</gene>
<dbReference type="PATRIC" id="fig|749414.3.peg.447"/>